<dbReference type="SUPFAM" id="SSF56219">
    <property type="entry name" value="DNase I-like"/>
    <property type="match status" value="1"/>
</dbReference>
<proteinExistence type="predicted"/>
<dbReference type="InterPro" id="IPR000477">
    <property type="entry name" value="RT_dom"/>
</dbReference>
<dbReference type="Gene3D" id="3.90.550.10">
    <property type="entry name" value="Spore Coat Polysaccharide Biosynthesis Protein SpsA, Chain A"/>
    <property type="match status" value="1"/>
</dbReference>
<dbReference type="Pfam" id="PF00078">
    <property type="entry name" value="RVT_1"/>
    <property type="match status" value="1"/>
</dbReference>
<evidence type="ECO:0000256" key="1">
    <source>
        <dbReference type="ARBA" id="ARBA00022679"/>
    </source>
</evidence>
<dbReference type="Gene3D" id="3.60.10.10">
    <property type="entry name" value="Endonuclease/exonuclease/phosphatase"/>
    <property type="match status" value="1"/>
</dbReference>
<feature type="region of interest" description="Disordered" evidence="3">
    <location>
        <begin position="593"/>
        <end position="643"/>
    </location>
</feature>
<sequence length="2651" mass="290357">MPMLRRGVELLVVSLVLLPAARGLKGPTRAPADEPKVTPEARWRTANALAQFSGGGDLEAPAQTPWGGEGVASAAKETFAVVVNTFRRNTCLQKVVENYMGCRGIVDTIRVVWNDPGREPPAWLSALEAKTDGNVADVAPRVVIDYNEGSNLTNRFKPRAFTSEAVFSQDDDLFYSCTLLSAGFKVWQAFPRQLVGFGPRWVPFQDPGLESRNAEGARAAWTYGRANVVLVTKGGWLHRDYYKAFFQPRLQNLRDLVDRNRTAEDMLMALLVANHTGLPPVPLLVPSRGPDLPSWWPESPFKDWLPGPPAQSAEKHLTNFEFLCGGGLTEGVGNSNRQRANVFRDLMEAFEYYLPSTTQFVDPLKGYFGEPGMASSTDDKYVRFNRLNSTKTVLPSGEPSTCATYEQSIRGHVEKLSPEDAFLAMLDPLKKPMLDEEHGMWQPDGCNLRLYRPAEACDVLQRMGHKRVLFIGDSFMRQFYLAFLQTLLDGNAEGQVLAPKQPWAPSSAEARGDLSKCTADVVAVEVEGAKFCRHQFARDTRQQFDEQRQSRLCGGQVDLEFVYGGVTNPASEEYPQISSANRSATLVVMGSTDFSNTSVNNRTDSSSAVVDGKDLSSTSKSSTDSSCTSVSSRTDSSSTRVSSMTVRGEQLNGLQHYRGQHNGLPLLRHSVFVAQCGWPLRLGTRFVERTLVARTRFDMLAEGHPASIVGTAAAALPVGSWLTDAAALARVLPSPPLPITGHPAVAGAPVGAAKRCPEARRAFLQAYKLQVLRPAMLEYVAAFQEAATPILATLGFSFADVCAAHQSFGLDSAGAAAAAPAAAAPAGMAEDTNSMEDESTGATQGMTALQLGAAAGAADGGVSQTLAESEAIEVDEENVARIAASAAAAGPPGPAAQRLTLWLPASVVADLVETVVLEHFEVLQAATVVGRTTVGLTPRSSLSDWSSLQAVLHGLAFKPESLNMWLRLGLTPLEGPTPNAALIEQRFEVARLLLTAADDQSWRPVDTAAARRTLEALDEARAACQFELPGFVRQRAPQGREQVPRWAELGPGARQLLLREPLGPDEVILSQLSDLEGGSAALPTLPPGYAPSGFLPPREARAIVEQLFAHGPEALTGAGISRATIWCPQDAAVTGRLLGAYTRHAVAAPQPLILRLIVVLDAPAGCSDATALADLWPHPLLRHRSPVVRSVQFTDRPLEVILGGASTPAQGLRTLMLVTLAPSTSTPVPVSIPTEGLLFNLERCRSIQVDCPFGDLVVVQRLLRQTLGHLPIRWAGPGRSLGPLPSALMALDDIYGDAAAPLLEISSPLAAPLMSLLCEEMAFVGPKRLTVRSLASQATWEKHLEKVFADDPSCCGIRLRWRSSRLGGRVIAQPEATGILAHLTAQGVHLAPAAASSQMQPGQWLALRDLQNNVNGRLRLTLADEAQVQQVLGMVHEKAFAVGGDAITITAVEDGAQREGFFASRARSHGAKRLLLKRLLVHADFAMLSETHGTTGSQTAFSDLPGTRSFWSAGTASRGGIGIVVKRDFLRRFQTAEPVWEELDPGRLGRLTLRGLDGALDLHAAYFPTGRRHSIHGAAPTAAQQTAHLLSVRRQRGELAGLIRRGLRPQAVLSLLAGDFNFVPTREDRLNKDTGIFTGDSDAAEARHWQRLFSDEALLYEIWQPDATHDGPKSRGRLDRVYTNQHLCEQLDRWSFATALEWCPRLSQHRPLAFGRLARPPRPPSDAPIPEAVLRAESWPLRVSADYHRRLREAASECGPLDRLALLKGAIRHVSDRMRTEMALSQRTAAPSADDELGAVMGALRRLERVRWLWVPHFAARCPAIGNSLEQRLVDQEPGAAAAILRRLAVDLARQAARADLEELRADLPELDPELAQRRRSSILQRIRKLAPGRSATALAPEDADGSVQVAPEEVACVLRRHWGEVFAERRLQVADIEQWIRRDREAPDGLAAALRPLLEDLGQWRICKHDVERAISRTSRSAPGPDGIPYAAWRRLGLLACDALFDAAELLETDAGQAALATTFPLNGDGHSKFNEATMVFLPKKQLLVSASGVEYTRAEDVRPLSLVNTDNRLLANAMRLRIEPILERAISTMQQGLLAGRSMLKNVTDVDAAMREVALRDDEPAAVFYDFQAAFPSLSHQFLFRTLRRLGLPLSVCSFVESLYWGHGCSLAACGQFHRGFKISAGIRQGCPLSPLLFAVAVDPLLRKLQREQPAATVRAYADDLVSVLPNLAEALPALVPLFSQFAMASGLQLNFRKVIAVPLGDRSPDQVSRELRASFPSWGQIQCQCWAKYLGFVLGPESEERPWQAAIEKTSGRARLWSSIGLGLQFAAVVHQVYIASTLGFLLELKPLPREWPVTEAQILRLLVRGPFRWCDPDDLHGLRRDFGFPQEFQDLRIVSAAAKFRVWHREARAQGGLQCVSRLRCLEALLRDSPRVHRLARWPGWWRTSYHQRLRDNADALMRQGITLLEAQHQAETGLQRAVGRLLLAQERRLPEVRMRAKLEHWDVGLFPRLRAQRATTVLHRRFGGRGACLFCGLEDGDSVEHATVCRALAEFGAGHLRLPHRRDREARRLDFLLLEPQSELTDARLTLGALRMAAAYQLHCRFRLQRAALSGAHTVRRALEQAVREAVQGHRQAAAVLDTRWQ</sequence>
<evidence type="ECO:0000256" key="2">
    <source>
        <dbReference type="ARBA" id="ARBA00023157"/>
    </source>
</evidence>
<dbReference type="InterPro" id="IPR043502">
    <property type="entry name" value="DNA/RNA_pol_sf"/>
</dbReference>
<evidence type="ECO:0000313" key="7">
    <source>
        <dbReference type="Proteomes" id="UP001189429"/>
    </source>
</evidence>
<dbReference type="SUPFAM" id="SSF53448">
    <property type="entry name" value="Nucleotide-diphospho-sugar transferases"/>
    <property type="match status" value="1"/>
</dbReference>
<dbReference type="EMBL" id="CAUYUJ010015349">
    <property type="protein sequence ID" value="CAK0852852.1"/>
    <property type="molecule type" value="Genomic_DNA"/>
</dbReference>
<protein>
    <recommendedName>
        <fullName evidence="5">Reverse transcriptase domain-containing protein</fullName>
    </recommendedName>
</protein>
<keyword evidence="7" id="KW-1185">Reference proteome</keyword>
<dbReference type="InterPro" id="IPR029044">
    <property type="entry name" value="Nucleotide-diphossugar_trans"/>
</dbReference>
<keyword evidence="4" id="KW-0732">Signal</keyword>
<organism evidence="6 7">
    <name type="scientific">Prorocentrum cordatum</name>
    <dbReference type="NCBI Taxonomy" id="2364126"/>
    <lineage>
        <taxon>Eukaryota</taxon>
        <taxon>Sar</taxon>
        <taxon>Alveolata</taxon>
        <taxon>Dinophyceae</taxon>
        <taxon>Prorocentrales</taxon>
        <taxon>Prorocentraceae</taxon>
        <taxon>Prorocentrum</taxon>
    </lineage>
</organism>
<dbReference type="SUPFAM" id="SSF56672">
    <property type="entry name" value="DNA/RNA polymerases"/>
    <property type="match status" value="1"/>
</dbReference>
<dbReference type="CDD" id="cd01650">
    <property type="entry name" value="RT_nLTR_like"/>
    <property type="match status" value="1"/>
</dbReference>
<dbReference type="InterPro" id="IPR005135">
    <property type="entry name" value="Endo/exonuclease/phosphatase"/>
</dbReference>
<evidence type="ECO:0000256" key="3">
    <source>
        <dbReference type="SAM" id="MobiDB-lite"/>
    </source>
</evidence>
<name>A0ABN9U3T1_9DINO</name>
<evidence type="ECO:0000313" key="6">
    <source>
        <dbReference type="EMBL" id="CAK0852852.1"/>
    </source>
</evidence>
<keyword evidence="2" id="KW-1015">Disulfide bond</keyword>
<evidence type="ECO:0000256" key="4">
    <source>
        <dbReference type="SAM" id="SignalP"/>
    </source>
</evidence>
<dbReference type="Pfam" id="PF03372">
    <property type="entry name" value="Exo_endo_phos"/>
    <property type="match status" value="1"/>
</dbReference>
<gene>
    <name evidence="6" type="ORF">PCOR1329_LOCUS44504</name>
</gene>
<dbReference type="PANTHER" id="PTHR19446">
    <property type="entry name" value="REVERSE TRANSCRIPTASES"/>
    <property type="match status" value="1"/>
</dbReference>
<feature type="chain" id="PRO_5047241492" description="Reverse transcriptase domain-containing protein" evidence="4">
    <location>
        <begin position="24"/>
        <end position="2651"/>
    </location>
</feature>
<accession>A0ABN9U3T1</accession>
<comment type="caution">
    <text evidence="6">The sequence shown here is derived from an EMBL/GenBank/DDBJ whole genome shotgun (WGS) entry which is preliminary data.</text>
</comment>
<feature type="domain" description="Reverse transcriptase" evidence="5">
    <location>
        <begin position="2024"/>
        <end position="2301"/>
    </location>
</feature>
<evidence type="ECO:0000259" key="5">
    <source>
        <dbReference type="PROSITE" id="PS50878"/>
    </source>
</evidence>
<dbReference type="InterPro" id="IPR036691">
    <property type="entry name" value="Endo/exonu/phosph_ase_sf"/>
</dbReference>
<feature type="compositionally biased region" description="Polar residues" evidence="3">
    <location>
        <begin position="593"/>
        <end position="608"/>
    </location>
</feature>
<feature type="compositionally biased region" description="Low complexity" evidence="3">
    <location>
        <begin position="616"/>
        <end position="643"/>
    </location>
</feature>
<dbReference type="Proteomes" id="UP001189429">
    <property type="component" value="Unassembled WGS sequence"/>
</dbReference>
<dbReference type="InterPro" id="IPR015338">
    <property type="entry name" value="GT64_dom"/>
</dbReference>
<dbReference type="PROSITE" id="PS50878">
    <property type="entry name" value="RT_POL"/>
    <property type="match status" value="1"/>
</dbReference>
<keyword evidence="1" id="KW-0808">Transferase</keyword>
<reference evidence="6" key="1">
    <citation type="submission" date="2023-10" db="EMBL/GenBank/DDBJ databases">
        <authorList>
            <person name="Chen Y."/>
            <person name="Shah S."/>
            <person name="Dougan E. K."/>
            <person name="Thang M."/>
            <person name="Chan C."/>
        </authorList>
    </citation>
    <scope>NUCLEOTIDE SEQUENCE [LARGE SCALE GENOMIC DNA]</scope>
</reference>
<feature type="signal peptide" evidence="4">
    <location>
        <begin position="1"/>
        <end position="23"/>
    </location>
</feature>
<dbReference type="Pfam" id="PF09258">
    <property type="entry name" value="Glyco_transf_64"/>
    <property type="match status" value="1"/>
</dbReference>